<sequence length="565" mass="64504">MTTIISKYFLDSITIVLTNSNTYEAKKHAFFWLILEFTVVIFSYILNRLNSYFADIQSKSLNIYISDILMKKTNELDLSYFENSEFYNKIEKASAESISSILSVTNSLMQFIQSIATLIGTAAIVLTLNPLILILCVLTTIPMFFVNIKISQMKYDVYNKRIEEVRFAHHLKFIATNCNSIKELRLNRLEGYFRSIIISILRKHLNQDKDVGKKQFIRLAIVDILSTIISYCYKFYVVILTIAKGLTIGSMNMYIQSLTSVENSIRSTLDNMASLYSNNLYMDNFFDVVDLKAQIADTDNSIELDNKGFASIEFKNVSFKYPSSKTYILKNINLTIKNNQTCAIVGLNGSGKTTLTKLLTRLYDPTEGEIYINGIDIKKYTLDSLYKNISVIFQDFMKYPFSIKDNIGFGNLDKINDIDLIKKCATKSNSYEFIDKLENKFDTQLQKMWSNGIDLSLGQWQKLAISRAFMSDSSILILDEPTASLDAEAEYEIFNNFKELIGTSTSVLISHRFSTVKMADIIYVLENGQITESGTHPDLMLNNGLYSRLYKMQAEAFTDIDKAVT</sequence>
<proteinExistence type="predicted"/>
<evidence type="ECO:0000313" key="2">
    <source>
        <dbReference type="Proteomes" id="UP001058074"/>
    </source>
</evidence>
<keyword evidence="1" id="KW-0547">Nucleotide-binding</keyword>
<accession>A0ACB5RHI6</accession>
<protein>
    <submittedName>
        <fullName evidence="1">ABC transporter ATP-binding protein</fullName>
    </submittedName>
</protein>
<dbReference type="Proteomes" id="UP001058074">
    <property type="component" value="Unassembled WGS sequence"/>
</dbReference>
<name>A0ACB5RHI6_9CLOT</name>
<dbReference type="EMBL" id="BROD01000001">
    <property type="protein sequence ID" value="GKX68538.1"/>
    <property type="molecule type" value="Genomic_DNA"/>
</dbReference>
<keyword evidence="2" id="KW-1185">Reference proteome</keyword>
<comment type="caution">
    <text evidence="1">The sequence shown here is derived from an EMBL/GenBank/DDBJ whole genome shotgun (WGS) entry which is preliminary data.</text>
</comment>
<evidence type="ECO:0000313" key="1">
    <source>
        <dbReference type="EMBL" id="GKX68538.1"/>
    </source>
</evidence>
<reference evidence="1" key="1">
    <citation type="journal article" date="2025" name="Int. J. Syst. Evol. Microbiol.">
        <title>Inconstantimicrobium mannanitabidum sp. nov., a novel member of the family Clostridiaceae isolated from anoxic soil under the treatment of reductive soil disinfestation.</title>
        <authorList>
            <person name="Ueki A."/>
            <person name="Tonouchi A."/>
            <person name="Honma S."/>
            <person name="Kaku N."/>
            <person name="Ueki K."/>
        </authorList>
    </citation>
    <scope>NUCLEOTIDE SEQUENCE</scope>
    <source>
        <strain evidence="1">TW13</strain>
    </source>
</reference>
<keyword evidence="1" id="KW-0067">ATP-binding</keyword>
<organism evidence="1 2">
    <name type="scientific">Inconstantimicrobium mannanitabidum</name>
    <dbReference type="NCBI Taxonomy" id="1604901"/>
    <lineage>
        <taxon>Bacteria</taxon>
        <taxon>Bacillati</taxon>
        <taxon>Bacillota</taxon>
        <taxon>Clostridia</taxon>
        <taxon>Eubacteriales</taxon>
        <taxon>Clostridiaceae</taxon>
        <taxon>Inconstantimicrobium</taxon>
    </lineage>
</organism>
<gene>
    <name evidence="1" type="ORF">rsdtw13_37960</name>
</gene>